<dbReference type="PANTHER" id="PTHR10098:SF108">
    <property type="entry name" value="TETRATRICOPEPTIDE REPEAT PROTEIN 28"/>
    <property type="match status" value="1"/>
</dbReference>
<dbReference type="EMBL" id="PVNG01000042">
    <property type="protein sequence ID" value="PRX47410.1"/>
    <property type="molecule type" value="Genomic_DNA"/>
</dbReference>
<dbReference type="SUPFAM" id="SSF52540">
    <property type="entry name" value="P-loop containing nucleoside triphosphate hydrolases"/>
    <property type="match status" value="1"/>
</dbReference>
<dbReference type="Pfam" id="PF13374">
    <property type="entry name" value="TPR_10"/>
    <property type="match status" value="1"/>
</dbReference>
<dbReference type="Gene3D" id="3.40.50.300">
    <property type="entry name" value="P-loop containing nucleotide triphosphate hydrolases"/>
    <property type="match status" value="1"/>
</dbReference>
<sequence>MLGGFLRSLGVPSDEIPDDVAERAARYRSLLADRRMLLILDNAHSTEQVRLLLPGTASCLVLVTSRDSLVGLRALHGARRIDLDVLPLEDAVKLLRAIVGPRIDAAPNTAAALAQLCACLPLALRIMAALALTRIDDSLDDLLIELTELTDEQAGIRLDALEAEDSSLLAVRTVFSWSYRYLPPDAARLFKLLGLNPGHDISHAAVSALLGNGPRQTASLIRALAGAHMIQRTQPHRITMHDLLRSYARERAAEDPEPERRQALQRLLDHYLSMALDATDKLLPSEPQRLLLDIKATERQVVSLANAQQSREWFDAERANLVAMTAYAARHGWPRLAGQLSTVMWYYLSVGAHRSDALAVHTHALQAARNHHDQVAEGRALGNLGLTYWQLGRHRDASAYFTSALAIFKEIGDVEREGNALNNLGVAAEAMGNYPTATTYYQQALIVHGRLGDRVGEGIALDNLGNIAYRKGEYDQALARHHDALLVFEEVGDDQRKGVCLNNMGNAFLRIGDRRQATSCQRQALALARSTHDRVGEGVALGDIGVILHTFGRHRPALTHHERALVIARKIGDPPDEALALYNLGRTCKALRRLEVSLSCHRQALGIAIETSDRGLEATALIGLGETLVAAGKYEDAEKSFHAALSIAQQIDTPYEQACALQGVGDSCQATSRGAEALFRWKEALALYTRLRVPEAARLAVRVVH</sequence>
<keyword evidence="3" id="KW-1185">Reference proteome</keyword>
<dbReference type="InterPro" id="IPR011990">
    <property type="entry name" value="TPR-like_helical_dom_sf"/>
</dbReference>
<accession>A0A2T0LU90</accession>
<dbReference type="Pfam" id="PF13424">
    <property type="entry name" value="TPR_12"/>
    <property type="match status" value="4"/>
</dbReference>
<evidence type="ECO:0000313" key="2">
    <source>
        <dbReference type="EMBL" id="PRX47410.1"/>
    </source>
</evidence>
<dbReference type="SUPFAM" id="SSF48452">
    <property type="entry name" value="TPR-like"/>
    <property type="match status" value="2"/>
</dbReference>
<keyword evidence="1" id="KW-0802">TPR repeat</keyword>
<comment type="caution">
    <text evidence="2">The sequence shown here is derived from an EMBL/GenBank/DDBJ whole genome shotgun (WGS) entry which is preliminary data.</text>
</comment>
<reference evidence="2 3" key="1">
    <citation type="submission" date="2018-03" db="EMBL/GenBank/DDBJ databases">
        <title>Genomic Encyclopedia of Type Strains, Phase III (KMG-III): the genomes of soil and plant-associated and newly described type strains.</title>
        <authorList>
            <person name="Whitman W."/>
        </authorList>
    </citation>
    <scope>NUCLEOTIDE SEQUENCE [LARGE SCALE GENOMIC DNA]</scope>
    <source>
        <strain evidence="2 3">CGMCC 4.7104</strain>
    </source>
</reference>
<organism evidence="2 3">
    <name type="scientific">Nonomuraea fuscirosea</name>
    <dbReference type="NCBI Taxonomy" id="1291556"/>
    <lineage>
        <taxon>Bacteria</taxon>
        <taxon>Bacillati</taxon>
        <taxon>Actinomycetota</taxon>
        <taxon>Actinomycetes</taxon>
        <taxon>Streptosporangiales</taxon>
        <taxon>Streptosporangiaceae</taxon>
        <taxon>Nonomuraea</taxon>
    </lineage>
</organism>
<evidence type="ECO:0000256" key="1">
    <source>
        <dbReference type="PROSITE-ProRule" id="PRU00339"/>
    </source>
</evidence>
<dbReference type="InterPro" id="IPR027417">
    <property type="entry name" value="P-loop_NTPase"/>
</dbReference>
<dbReference type="Gene3D" id="1.25.40.10">
    <property type="entry name" value="Tetratricopeptide repeat domain"/>
    <property type="match status" value="2"/>
</dbReference>
<gene>
    <name evidence="2" type="ORF">B0I32_1427</name>
</gene>
<dbReference type="GO" id="GO:0043531">
    <property type="term" value="F:ADP binding"/>
    <property type="evidence" value="ECO:0007669"/>
    <property type="project" value="InterPro"/>
</dbReference>
<dbReference type="Proteomes" id="UP000238312">
    <property type="component" value="Unassembled WGS sequence"/>
</dbReference>
<dbReference type="InterPro" id="IPR019734">
    <property type="entry name" value="TPR_rpt"/>
</dbReference>
<dbReference type="AlphaFoldDB" id="A0A2T0LU90"/>
<protein>
    <submittedName>
        <fullName evidence="2">Tetratricopeptide repeat protein</fullName>
    </submittedName>
</protein>
<dbReference type="PROSITE" id="PS50005">
    <property type="entry name" value="TPR"/>
    <property type="match status" value="1"/>
</dbReference>
<name>A0A2T0LU90_9ACTN</name>
<proteinExistence type="predicted"/>
<feature type="repeat" description="TPR" evidence="1">
    <location>
        <begin position="618"/>
        <end position="651"/>
    </location>
</feature>
<dbReference type="PANTHER" id="PTHR10098">
    <property type="entry name" value="RAPSYN-RELATED"/>
    <property type="match status" value="1"/>
</dbReference>
<dbReference type="SMART" id="SM00028">
    <property type="entry name" value="TPR"/>
    <property type="match status" value="7"/>
</dbReference>
<evidence type="ECO:0000313" key="3">
    <source>
        <dbReference type="Proteomes" id="UP000238312"/>
    </source>
</evidence>